<gene>
    <name evidence="1" type="ORF">HTAM1171_LOCUS266</name>
</gene>
<accession>A0A7S2DYC4</accession>
<sequence>MSSPSNVNEENSCRPVFLSCFIKHDGYETNDFSLSNGKTNLQKSPTDAPTAFNSARSKSEKTILWDTGNIETLPDAANIFPLEWTRVSVDHHVSPNTIGRRVCDSLRDLSISIVSKKGHKLLAESFDRDVRFYIKLYKEKFDHVDGGSGNNKPTGNYRVMVELQKRRGCAASFGQMARTILQMAKNGHYEQEEEFSQSNGKDTFPSLPNYQPKITVAGVNEFHSKWDKEVSCPPSCDLRRTADLIRDKYMDSSLLGMQNLVFLSNSNTTNYETALRVANLVLEDYANGIDCDLGLSSLIKSFICADFCEENNILEDSFQEWYFSKMHYYALTVLANAMHTLSTFDGGLVSLHRIVSTERWLEEKNGLLSVLIYELNATAEKPHNAYQAMRCINVLFQVPAPEVHMKAMEWGASSAIWTARNIGQSCHSLLAHESELAMENSFSALKPGWRAIECAS</sequence>
<evidence type="ECO:0000313" key="1">
    <source>
        <dbReference type="EMBL" id="CAD9466012.1"/>
    </source>
</evidence>
<dbReference type="EMBL" id="HBGV01000403">
    <property type="protein sequence ID" value="CAD9466012.1"/>
    <property type="molecule type" value="Transcribed_RNA"/>
</dbReference>
<organism evidence="1">
    <name type="scientific">Helicotheca tamesis</name>
    <dbReference type="NCBI Taxonomy" id="374047"/>
    <lineage>
        <taxon>Eukaryota</taxon>
        <taxon>Sar</taxon>
        <taxon>Stramenopiles</taxon>
        <taxon>Ochrophyta</taxon>
        <taxon>Bacillariophyta</taxon>
        <taxon>Mediophyceae</taxon>
        <taxon>Lithodesmiophycidae</taxon>
        <taxon>Lithodesmiales</taxon>
        <taxon>Lithodesmiaceae</taxon>
        <taxon>Helicotheca</taxon>
    </lineage>
</organism>
<dbReference type="AlphaFoldDB" id="A0A7S2DYC4"/>
<protein>
    <submittedName>
        <fullName evidence="1">Uncharacterized protein</fullName>
    </submittedName>
</protein>
<name>A0A7S2DYC4_9STRA</name>
<proteinExistence type="predicted"/>
<reference evidence="1" key="1">
    <citation type="submission" date="2021-01" db="EMBL/GenBank/DDBJ databases">
        <authorList>
            <person name="Corre E."/>
            <person name="Pelletier E."/>
            <person name="Niang G."/>
            <person name="Scheremetjew M."/>
            <person name="Finn R."/>
            <person name="Kale V."/>
            <person name="Holt S."/>
            <person name="Cochrane G."/>
            <person name="Meng A."/>
            <person name="Brown T."/>
            <person name="Cohen L."/>
        </authorList>
    </citation>
    <scope>NUCLEOTIDE SEQUENCE</scope>
    <source>
        <strain evidence="1">CCMP826</strain>
    </source>
</reference>